<dbReference type="Proteomes" id="UP000183656">
    <property type="component" value="Unassembled WGS sequence"/>
</dbReference>
<dbReference type="InterPro" id="IPR011322">
    <property type="entry name" value="N-reg_PII-like_a/b"/>
</dbReference>
<dbReference type="STRING" id="343013.SAMN04489707_100424"/>
<dbReference type="Pfam" id="PF11582">
    <property type="entry name" value="DUF3240"/>
    <property type="match status" value="1"/>
</dbReference>
<protein>
    <recommendedName>
        <fullName evidence="3">DUF3240 domain-containing protein</fullName>
    </recommendedName>
</protein>
<evidence type="ECO:0000313" key="2">
    <source>
        <dbReference type="Proteomes" id="UP000183656"/>
    </source>
</evidence>
<evidence type="ECO:0008006" key="3">
    <source>
        <dbReference type="Google" id="ProtNLM"/>
    </source>
</evidence>
<evidence type="ECO:0000313" key="1">
    <source>
        <dbReference type="EMBL" id="SFU43190.1"/>
    </source>
</evidence>
<dbReference type="OrthoDB" id="9180928at2"/>
<dbReference type="Gene3D" id="3.30.70.120">
    <property type="match status" value="1"/>
</dbReference>
<sequence>MTADTALTTPDCLLTLAVPAALEEDVLDLLRTLPHMAPGFTLVPAQGMGAHIHLASSMEQVQGRARRVLVQLAIVQTQVEPLIDALRKALPTPQIAYWAAPLLAFGRLGSLS</sequence>
<reference evidence="1 2" key="1">
    <citation type="submission" date="2016-10" db="EMBL/GenBank/DDBJ databases">
        <authorList>
            <person name="de Groot N.N."/>
        </authorList>
    </citation>
    <scope>NUCLEOTIDE SEQUENCE [LARGE SCALE GENOMIC DNA]</scope>
    <source>
        <strain evidence="1 2">R-24608</strain>
    </source>
</reference>
<gene>
    <name evidence="1" type="ORF">SAMN04489707_100424</name>
</gene>
<dbReference type="EMBL" id="FPBX01000004">
    <property type="protein sequence ID" value="SFU43190.1"/>
    <property type="molecule type" value="Genomic_DNA"/>
</dbReference>
<dbReference type="InterPro" id="IPR015867">
    <property type="entry name" value="N-reg_PII/ATP_PRibTrfase_C"/>
</dbReference>
<dbReference type="InterPro" id="IPR021634">
    <property type="entry name" value="DUF3240"/>
</dbReference>
<accession>A0A1I7G414</accession>
<proteinExistence type="predicted"/>
<organism evidence="1 2">
    <name type="scientific">Paenacidovorax caeni</name>
    <dbReference type="NCBI Taxonomy" id="343013"/>
    <lineage>
        <taxon>Bacteria</taxon>
        <taxon>Pseudomonadati</taxon>
        <taxon>Pseudomonadota</taxon>
        <taxon>Betaproteobacteria</taxon>
        <taxon>Burkholderiales</taxon>
        <taxon>Comamonadaceae</taxon>
        <taxon>Paenacidovorax</taxon>
    </lineage>
</organism>
<dbReference type="AlphaFoldDB" id="A0A1I7G414"/>
<keyword evidence="2" id="KW-1185">Reference proteome</keyword>
<name>A0A1I7G414_9BURK</name>
<dbReference type="RefSeq" id="WP_054254788.1">
    <property type="nucleotide sequence ID" value="NZ_CYIG01000002.1"/>
</dbReference>
<dbReference type="SUPFAM" id="SSF54913">
    <property type="entry name" value="GlnB-like"/>
    <property type="match status" value="1"/>
</dbReference>